<evidence type="ECO:0000313" key="2">
    <source>
        <dbReference type="Proteomes" id="UP000886689"/>
    </source>
</evidence>
<comment type="caution">
    <text evidence="1">The sequence shown here is derived from an EMBL/GenBank/DDBJ whole genome shotgun (WGS) entry which is preliminary data.</text>
</comment>
<dbReference type="GO" id="GO:0006355">
    <property type="term" value="P:regulation of DNA-templated transcription"/>
    <property type="evidence" value="ECO:0007669"/>
    <property type="project" value="InterPro"/>
</dbReference>
<dbReference type="GO" id="GO:0001046">
    <property type="term" value="F:core promoter sequence-specific DNA binding"/>
    <property type="evidence" value="ECO:0007669"/>
    <property type="project" value="TreeGrafter"/>
</dbReference>
<organism evidence="1 2">
    <name type="scientific">Candidatus Proximibacter danicus</name>
    <dbReference type="NCBI Taxonomy" id="2954365"/>
    <lineage>
        <taxon>Bacteria</taxon>
        <taxon>Pseudomonadati</taxon>
        <taxon>Pseudomonadota</taxon>
        <taxon>Betaproteobacteria</taxon>
        <taxon>Candidatus Proximibacter</taxon>
    </lineage>
</organism>
<dbReference type="AlphaFoldDB" id="A0A9D7K6E0"/>
<accession>A0A9D7K6E0</accession>
<dbReference type="PANTHER" id="PTHR40455:SF1">
    <property type="entry name" value="ANTITOXIN HIGA"/>
    <property type="match status" value="1"/>
</dbReference>
<dbReference type="EMBL" id="JADJUC010000031">
    <property type="protein sequence ID" value="MBK8525457.1"/>
    <property type="molecule type" value="Genomic_DNA"/>
</dbReference>
<gene>
    <name evidence="1" type="ORF">IPL58_16355</name>
</gene>
<proteinExistence type="predicted"/>
<sequence length="126" mass="14370">MEIRPIKSEEDYKAALREVSTYFDNEPAPGSAEGDRFEVLITLLESYEAKHHPIDLPDPIDAIKFRMDQAGLTPKDLVPFIGRLNHVYEILNRKRPLTLTMIWQLHQKLGIPAECLIQPPKLPLAA</sequence>
<evidence type="ECO:0000313" key="1">
    <source>
        <dbReference type="EMBL" id="MBK8525457.1"/>
    </source>
</evidence>
<protein>
    <submittedName>
        <fullName evidence="1">Transcriptional regulator</fullName>
    </submittedName>
</protein>
<dbReference type="InterPro" id="IPR039060">
    <property type="entry name" value="Antitox_HigA"/>
</dbReference>
<name>A0A9D7K6E0_9PROT</name>
<reference evidence="1" key="1">
    <citation type="submission" date="2020-10" db="EMBL/GenBank/DDBJ databases">
        <title>Connecting structure to function with the recovery of over 1000 high-quality activated sludge metagenome-assembled genomes encoding full-length rRNA genes using long-read sequencing.</title>
        <authorList>
            <person name="Singleton C.M."/>
            <person name="Petriglieri F."/>
            <person name="Kristensen J.M."/>
            <person name="Kirkegaard R.H."/>
            <person name="Michaelsen T.Y."/>
            <person name="Andersen M.H."/>
            <person name="Karst S.M."/>
            <person name="Dueholm M.S."/>
            <person name="Nielsen P.H."/>
            <person name="Albertsen M."/>
        </authorList>
    </citation>
    <scope>NUCLEOTIDE SEQUENCE</scope>
    <source>
        <strain evidence="1">Hirt_18-Q3-R61-65_BATAC.395</strain>
    </source>
</reference>
<dbReference type="Proteomes" id="UP000886689">
    <property type="component" value="Unassembled WGS sequence"/>
</dbReference>
<dbReference type="PANTHER" id="PTHR40455">
    <property type="entry name" value="ANTITOXIN HIGA"/>
    <property type="match status" value="1"/>
</dbReference>